<evidence type="ECO:0008006" key="3">
    <source>
        <dbReference type="Google" id="ProtNLM"/>
    </source>
</evidence>
<dbReference type="EMBL" id="JBHSWD010000002">
    <property type="protein sequence ID" value="MFC6592652.1"/>
    <property type="molecule type" value="Genomic_DNA"/>
</dbReference>
<gene>
    <name evidence="1" type="ORF">ACFP81_12055</name>
</gene>
<sequence>MLTHQRPVSEVLDMVRRAALEGMREALADHLEQARQAGFSLSPLEPQVSFVGDLRAEVLRQPGGEQAYAEALAQQPESPLEAARHMTEFLVSRCEIQGPHAAIGLAGLHYPHTHLSQHGARGERVRRAAEAVAARQSPSLSVRQYFAGISDMSFLGAAPAGTREAEDTLAAHHAAPLPVFLDSEPDVLGVPAINIGPWGRDYHQRLERVHMRYACEELPGIVWELLAELLGPQESEQLLHGPGLDSAP</sequence>
<name>A0ABW1YHH2_9DEIO</name>
<keyword evidence="2" id="KW-1185">Reference proteome</keyword>
<dbReference type="Proteomes" id="UP001596297">
    <property type="component" value="Unassembled WGS sequence"/>
</dbReference>
<evidence type="ECO:0000313" key="1">
    <source>
        <dbReference type="EMBL" id="MFC6592652.1"/>
    </source>
</evidence>
<evidence type="ECO:0000313" key="2">
    <source>
        <dbReference type="Proteomes" id="UP001596297"/>
    </source>
</evidence>
<proteinExistence type="predicted"/>
<protein>
    <recommendedName>
        <fullName evidence="3">Peptidase M20</fullName>
    </recommendedName>
</protein>
<dbReference type="RefSeq" id="WP_380083773.1">
    <property type="nucleotide sequence ID" value="NZ_JBHSWD010000002.1"/>
</dbReference>
<reference evidence="2" key="1">
    <citation type="journal article" date="2019" name="Int. J. Syst. Evol. Microbiol.">
        <title>The Global Catalogue of Microorganisms (GCM) 10K type strain sequencing project: providing services to taxonomists for standard genome sequencing and annotation.</title>
        <authorList>
            <consortium name="The Broad Institute Genomics Platform"/>
            <consortium name="The Broad Institute Genome Sequencing Center for Infectious Disease"/>
            <person name="Wu L."/>
            <person name="Ma J."/>
        </authorList>
    </citation>
    <scope>NUCLEOTIDE SEQUENCE [LARGE SCALE GENOMIC DNA]</scope>
    <source>
        <strain evidence="2">CGMCC 1.15772</strain>
    </source>
</reference>
<organism evidence="1 2">
    <name type="scientific">Deinococcus lacus</name>
    <dbReference type="NCBI Taxonomy" id="392561"/>
    <lineage>
        <taxon>Bacteria</taxon>
        <taxon>Thermotogati</taxon>
        <taxon>Deinococcota</taxon>
        <taxon>Deinococci</taxon>
        <taxon>Deinococcales</taxon>
        <taxon>Deinococcaceae</taxon>
        <taxon>Deinococcus</taxon>
    </lineage>
</organism>
<accession>A0ABW1YHH2</accession>
<comment type="caution">
    <text evidence="1">The sequence shown here is derived from an EMBL/GenBank/DDBJ whole genome shotgun (WGS) entry which is preliminary data.</text>
</comment>